<accession>A0A420ZCU2</accession>
<organism evidence="1 2">
    <name type="scientific">candidate division Kazan bacterium</name>
    <dbReference type="NCBI Taxonomy" id="2202143"/>
    <lineage>
        <taxon>Bacteria</taxon>
        <taxon>Bacteria division Kazan-3B-28</taxon>
    </lineage>
</organism>
<proteinExistence type="predicted"/>
<dbReference type="AlphaFoldDB" id="A0A420ZCU2"/>
<gene>
    <name evidence="1" type="ORF">DRH29_02845</name>
</gene>
<protein>
    <submittedName>
        <fullName evidence="1">Uncharacterized protein</fullName>
    </submittedName>
</protein>
<evidence type="ECO:0000313" key="2">
    <source>
        <dbReference type="Proteomes" id="UP000281261"/>
    </source>
</evidence>
<comment type="caution">
    <text evidence="1">The sequence shown here is derived from an EMBL/GenBank/DDBJ whole genome shotgun (WGS) entry which is preliminary data.</text>
</comment>
<dbReference type="EMBL" id="QMNG01000010">
    <property type="protein sequence ID" value="RLC37171.1"/>
    <property type="molecule type" value="Genomic_DNA"/>
</dbReference>
<sequence>MGRRVDEVLGCPDLTYDVAQEILGELSEETKEIRYPENDAHLTSLVHLQIDLEATLKKYKKKLRMYKVDLSKLQWLIDQLRRIKPQDSEDELLYGHLAEDLERCLDRFRDFFR</sequence>
<evidence type="ECO:0000313" key="1">
    <source>
        <dbReference type="EMBL" id="RLC37171.1"/>
    </source>
</evidence>
<dbReference type="Proteomes" id="UP000281261">
    <property type="component" value="Unassembled WGS sequence"/>
</dbReference>
<name>A0A420ZCU2_UNCK3</name>
<reference evidence="1 2" key="1">
    <citation type="submission" date="2018-06" db="EMBL/GenBank/DDBJ databases">
        <title>Extensive metabolic versatility and redundancy in microbially diverse, dynamic hydrothermal sediments.</title>
        <authorList>
            <person name="Dombrowski N."/>
            <person name="Teske A."/>
            <person name="Baker B.J."/>
        </authorList>
    </citation>
    <scope>NUCLEOTIDE SEQUENCE [LARGE SCALE GENOMIC DNA]</scope>
    <source>
        <strain evidence="1">B79_G16</strain>
    </source>
</reference>